<evidence type="ECO:0000256" key="2">
    <source>
        <dbReference type="ARBA" id="ARBA00022670"/>
    </source>
</evidence>
<dbReference type="InterPro" id="IPR008256">
    <property type="entry name" value="Peptidase_S1B"/>
</dbReference>
<proteinExistence type="inferred from homology"/>
<keyword evidence="5 6" id="KW-0720">Serine protease</keyword>
<dbReference type="AlphaFoldDB" id="A0A0U4DDK9"/>
<comment type="similarity">
    <text evidence="1 6">Belongs to the peptidase S1B family.</text>
</comment>
<sequence>MDPTTVTPFSWVGQLAITFPDGSRGTGTGTLIDRDRVLTCGHNLYQDRRGGRASSVIFSLAQNGTDRPYPPVGFRDAHVSEEYRTLSPADPAATGGVVRDYSRYLYDFGVVSLQTGLDPAEGAFPFLYDASDETLVDRTADIAGYPGDKTAGTMWNAAGPLTPPPAAEFLWYRISTFNGQSGAAVRCTFEEDEEGDVPRIVGIHVAGSSELQSNFAVRLTSDVIRTIETWL</sequence>
<dbReference type="OrthoDB" id="1855925at2"/>
<evidence type="ECO:0000256" key="5">
    <source>
        <dbReference type="ARBA" id="ARBA00022825"/>
    </source>
</evidence>
<dbReference type="Gene3D" id="2.40.10.10">
    <property type="entry name" value="Trypsin-like serine proteases"/>
    <property type="match status" value="2"/>
</dbReference>
<keyword evidence="2 6" id="KW-0645">Protease</keyword>
<dbReference type="Pfam" id="PF13365">
    <property type="entry name" value="Trypsin_2"/>
    <property type="match status" value="1"/>
</dbReference>
<evidence type="ECO:0000313" key="7">
    <source>
        <dbReference type="EMBL" id="ALX06178.1"/>
    </source>
</evidence>
<dbReference type="PATRIC" id="fig|2041.4.peg.3449"/>
<dbReference type="SUPFAM" id="SSF50494">
    <property type="entry name" value="Trypsin-like serine proteases"/>
    <property type="match status" value="1"/>
</dbReference>
<dbReference type="InterPro" id="IPR043504">
    <property type="entry name" value="Peptidase_S1_PA_chymotrypsin"/>
</dbReference>
<dbReference type="KEGG" id="aer:AERYTH_16480"/>
<dbReference type="PANTHER" id="PTHR15462">
    <property type="entry name" value="SERINE PROTEASE"/>
    <property type="match status" value="1"/>
</dbReference>
<organism evidence="7 8">
    <name type="scientific">Aeromicrobium erythreum</name>
    <dbReference type="NCBI Taxonomy" id="2041"/>
    <lineage>
        <taxon>Bacteria</taxon>
        <taxon>Bacillati</taxon>
        <taxon>Actinomycetota</taxon>
        <taxon>Actinomycetes</taxon>
        <taxon>Propionibacteriales</taxon>
        <taxon>Nocardioidaceae</taxon>
        <taxon>Aeromicrobium</taxon>
    </lineage>
</organism>
<dbReference type="PRINTS" id="PR00839">
    <property type="entry name" value="V8PROTEASE"/>
</dbReference>
<dbReference type="RefSeq" id="WP_067860866.1">
    <property type="nucleotide sequence ID" value="NZ_CP011502.1"/>
</dbReference>
<evidence type="ECO:0000313" key="8">
    <source>
        <dbReference type="Proteomes" id="UP000067689"/>
    </source>
</evidence>
<dbReference type="STRING" id="2041.AERYTH_16480"/>
<reference evidence="7 8" key="1">
    <citation type="journal article" date="1991" name="Int. J. Syst. Bacteriol.">
        <title>Description of the erythromycin-producing bacterium Arthrobacter sp. strain NRRL B-3381 as Aeromicrobium erythreum gen. nov., sp. nov.</title>
        <authorList>
            <person name="Miller E.S."/>
            <person name="Woese C.R."/>
            <person name="Brenner S."/>
        </authorList>
    </citation>
    <scope>NUCLEOTIDE SEQUENCE [LARGE SCALE GENOMIC DNA]</scope>
    <source>
        <strain evidence="7 8">AR18</strain>
    </source>
</reference>
<accession>A0A0U4DDK9</accession>
<name>A0A0U4DDK9_9ACTN</name>
<dbReference type="InterPro" id="IPR050966">
    <property type="entry name" value="Glutamyl_endopeptidase"/>
</dbReference>
<dbReference type="InterPro" id="IPR009003">
    <property type="entry name" value="Peptidase_S1_PA"/>
</dbReference>
<evidence type="ECO:0000256" key="6">
    <source>
        <dbReference type="RuleBase" id="RU004296"/>
    </source>
</evidence>
<protein>
    <recommendedName>
        <fullName evidence="6">Serine protease</fullName>
        <ecNumber evidence="6">3.4.21.-</ecNumber>
    </recommendedName>
</protein>
<keyword evidence="8" id="KW-1185">Reference proteome</keyword>
<evidence type="ECO:0000256" key="1">
    <source>
        <dbReference type="ARBA" id="ARBA00008764"/>
    </source>
</evidence>
<keyword evidence="3" id="KW-0732">Signal</keyword>
<gene>
    <name evidence="7" type="ORF">AERYTH_16480</name>
</gene>
<dbReference type="EMBL" id="CP011502">
    <property type="protein sequence ID" value="ALX06178.1"/>
    <property type="molecule type" value="Genomic_DNA"/>
</dbReference>
<keyword evidence="4 6" id="KW-0378">Hydrolase</keyword>
<dbReference type="GO" id="GO:0008236">
    <property type="term" value="F:serine-type peptidase activity"/>
    <property type="evidence" value="ECO:0007669"/>
    <property type="project" value="UniProtKB-KW"/>
</dbReference>
<dbReference type="GO" id="GO:0006508">
    <property type="term" value="P:proteolysis"/>
    <property type="evidence" value="ECO:0007669"/>
    <property type="project" value="UniProtKB-KW"/>
</dbReference>
<dbReference type="PANTHER" id="PTHR15462:SF8">
    <property type="entry name" value="SERINE PROTEASE"/>
    <property type="match status" value="1"/>
</dbReference>
<evidence type="ECO:0000256" key="3">
    <source>
        <dbReference type="ARBA" id="ARBA00022729"/>
    </source>
</evidence>
<evidence type="ECO:0000256" key="4">
    <source>
        <dbReference type="ARBA" id="ARBA00022801"/>
    </source>
</evidence>
<dbReference type="Proteomes" id="UP000067689">
    <property type="component" value="Chromosome"/>
</dbReference>
<dbReference type="EC" id="3.4.21.-" evidence="6"/>